<dbReference type="SUPFAM" id="SSF51197">
    <property type="entry name" value="Clavaminate synthase-like"/>
    <property type="match status" value="1"/>
</dbReference>
<organism evidence="7 8">
    <name type="scientific">Rhynchospora pubera</name>
    <dbReference type="NCBI Taxonomy" id="906938"/>
    <lineage>
        <taxon>Eukaryota</taxon>
        <taxon>Viridiplantae</taxon>
        <taxon>Streptophyta</taxon>
        <taxon>Embryophyta</taxon>
        <taxon>Tracheophyta</taxon>
        <taxon>Spermatophyta</taxon>
        <taxon>Magnoliopsida</taxon>
        <taxon>Liliopsida</taxon>
        <taxon>Poales</taxon>
        <taxon>Cyperaceae</taxon>
        <taxon>Cyperoideae</taxon>
        <taxon>Rhynchosporeae</taxon>
        <taxon>Rhynchospora</taxon>
    </lineage>
</organism>
<dbReference type="Gene3D" id="2.60.120.330">
    <property type="entry name" value="B-lactam Antibiotic, Isopenicillin N Synthase, Chain"/>
    <property type="match status" value="1"/>
</dbReference>
<reference evidence="7" key="1">
    <citation type="submission" date="2022-08" db="EMBL/GenBank/DDBJ databases">
        <authorList>
            <person name="Marques A."/>
        </authorList>
    </citation>
    <scope>NUCLEOTIDE SEQUENCE</scope>
    <source>
        <strain evidence="7">RhyPub2mFocal</strain>
        <tissue evidence="7">Leaves</tissue>
    </source>
</reference>
<dbReference type="FunFam" id="2.60.120.330:FF:000079">
    <property type="entry name" value="Protein SRG1"/>
    <property type="match status" value="1"/>
</dbReference>
<evidence type="ECO:0000256" key="2">
    <source>
        <dbReference type="ARBA" id="ARBA00022723"/>
    </source>
</evidence>
<evidence type="ECO:0000256" key="5">
    <source>
        <dbReference type="RuleBase" id="RU003682"/>
    </source>
</evidence>
<sequence length="370" mass="41861">MAKSVVHSQCGGYTLSVPNVQSLATSLDKSTQIPERYVRPEANADPIARTNEIELPVIDLAKLIDPEFSKEEAAKLHRTCQEWSFFQLVNHGVTEELIEGLKANTVEFFNKPLEEKMVYKQDNDGTLQGYGQAFVLSEEQKLDWSDMFYVTTRPVALRNMKFWPTSPSTFRDNMDRYSLELTKLASCLWQYIATNLGVAPEVFEQLFKDHPQGLRFNYYPPCPEADKVIGISPHSDATGFSLLLQINDVQGLQIRKDGEWIAVSALPNALIVNLGDITEVLSNGIYKSIEHRGMTNTQHPRISLVAFHGPDNSLMLRPLPEVVGDTTTKKIISTGSLVPVFKKTGTNNKSWHFRNCQIYYLVPVFLKNRY</sequence>
<dbReference type="Proteomes" id="UP001140206">
    <property type="component" value="Chromosome 4"/>
</dbReference>
<keyword evidence="2 5" id="KW-0479">Metal-binding</keyword>
<evidence type="ECO:0000256" key="1">
    <source>
        <dbReference type="ARBA" id="ARBA00008056"/>
    </source>
</evidence>
<evidence type="ECO:0000259" key="6">
    <source>
        <dbReference type="PROSITE" id="PS51471"/>
    </source>
</evidence>
<evidence type="ECO:0000256" key="3">
    <source>
        <dbReference type="ARBA" id="ARBA00023002"/>
    </source>
</evidence>
<dbReference type="PROSITE" id="PS51471">
    <property type="entry name" value="FE2OG_OXY"/>
    <property type="match status" value="1"/>
</dbReference>
<keyword evidence="4 5" id="KW-0408">Iron</keyword>
<dbReference type="GO" id="GO:0046872">
    <property type="term" value="F:metal ion binding"/>
    <property type="evidence" value="ECO:0007669"/>
    <property type="project" value="UniProtKB-KW"/>
</dbReference>
<accession>A0AAV8CWF2</accession>
<name>A0AAV8CWF2_9POAL</name>
<comment type="similarity">
    <text evidence="1 5">Belongs to the iron/ascorbate-dependent oxidoreductase family.</text>
</comment>
<dbReference type="InterPro" id="IPR027443">
    <property type="entry name" value="IPNS-like_sf"/>
</dbReference>
<dbReference type="Pfam" id="PF14226">
    <property type="entry name" value="DIOX_N"/>
    <property type="match status" value="1"/>
</dbReference>
<dbReference type="InterPro" id="IPR026992">
    <property type="entry name" value="DIOX_N"/>
</dbReference>
<dbReference type="PANTHER" id="PTHR47991">
    <property type="entry name" value="OXOGLUTARATE/IRON-DEPENDENT DIOXYGENASE"/>
    <property type="match status" value="1"/>
</dbReference>
<gene>
    <name evidence="7" type="ORF">LUZ62_069781</name>
</gene>
<proteinExistence type="inferred from homology"/>
<dbReference type="InterPro" id="IPR050295">
    <property type="entry name" value="Plant_2OG-oxidoreductases"/>
</dbReference>
<evidence type="ECO:0000256" key="4">
    <source>
        <dbReference type="ARBA" id="ARBA00023004"/>
    </source>
</evidence>
<comment type="caution">
    <text evidence="7">The sequence shown here is derived from an EMBL/GenBank/DDBJ whole genome shotgun (WGS) entry which is preliminary data.</text>
</comment>
<dbReference type="InterPro" id="IPR005123">
    <property type="entry name" value="Oxoglu/Fe-dep_dioxygenase_dom"/>
</dbReference>
<dbReference type="GO" id="GO:0016491">
    <property type="term" value="F:oxidoreductase activity"/>
    <property type="evidence" value="ECO:0007669"/>
    <property type="project" value="UniProtKB-KW"/>
</dbReference>
<dbReference type="EMBL" id="JAMFTS010000004">
    <property type="protein sequence ID" value="KAJ4759406.1"/>
    <property type="molecule type" value="Genomic_DNA"/>
</dbReference>
<keyword evidence="8" id="KW-1185">Reference proteome</keyword>
<evidence type="ECO:0000313" key="8">
    <source>
        <dbReference type="Proteomes" id="UP001140206"/>
    </source>
</evidence>
<protein>
    <submittedName>
        <fullName evidence="7">2-oxoglutarate (2OG) and Fe(II)-dependent oxygenase superfamily protein</fullName>
    </submittedName>
</protein>
<dbReference type="AlphaFoldDB" id="A0AAV8CWF2"/>
<dbReference type="InterPro" id="IPR044861">
    <property type="entry name" value="IPNS-like_FE2OG_OXY"/>
</dbReference>
<evidence type="ECO:0000313" key="7">
    <source>
        <dbReference type="EMBL" id="KAJ4759406.1"/>
    </source>
</evidence>
<dbReference type="Pfam" id="PF03171">
    <property type="entry name" value="2OG-FeII_Oxy"/>
    <property type="match status" value="1"/>
</dbReference>
<feature type="domain" description="Fe2OG dioxygenase" evidence="6">
    <location>
        <begin position="210"/>
        <end position="310"/>
    </location>
</feature>
<keyword evidence="3 5" id="KW-0560">Oxidoreductase</keyword>